<comment type="caution">
    <text evidence="14">The sequence shown here is derived from an EMBL/GenBank/DDBJ whole genome shotgun (WGS) entry which is preliminary data.</text>
</comment>
<dbReference type="EMBL" id="JACGWL010000016">
    <property type="protein sequence ID" value="KAK4385215.1"/>
    <property type="molecule type" value="Genomic_DNA"/>
</dbReference>
<dbReference type="FunFam" id="2.160.20.10:FF:000008">
    <property type="entry name" value="Pectinesterase"/>
    <property type="match status" value="1"/>
</dbReference>
<evidence type="ECO:0000256" key="12">
    <source>
        <dbReference type="SAM" id="MobiDB-lite"/>
    </source>
</evidence>
<feature type="region of interest" description="Disordered" evidence="12">
    <location>
        <begin position="452"/>
        <end position="473"/>
    </location>
</feature>
<evidence type="ECO:0000256" key="8">
    <source>
        <dbReference type="ARBA" id="ARBA00022801"/>
    </source>
</evidence>
<evidence type="ECO:0000256" key="11">
    <source>
        <dbReference type="PROSITE-ProRule" id="PRU10040"/>
    </source>
</evidence>
<comment type="subcellular location">
    <subcellularLocation>
        <location evidence="1">Secreted</location>
        <location evidence="1">Cell wall</location>
    </subcellularLocation>
</comment>
<evidence type="ECO:0000256" key="4">
    <source>
        <dbReference type="ARBA" id="ARBA00013229"/>
    </source>
</evidence>
<dbReference type="GO" id="GO:0030599">
    <property type="term" value="F:pectinesterase activity"/>
    <property type="evidence" value="ECO:0007669"/>
    <property type="project" value="UniProtKB-EC"/>
</dbReference>
<name>A0AAE1W1U3_9LAMI</name>
<reference evidence="14" key="1">
    <citation type="submission" date="2020-06" db="EMBL/GenBank/DDBJ databases">
        <authorList>
            <person name="Li T."/>
            <person name="Hu X."/>
            <person name="Zhang T."/>
            <person name="Song X."/>
            <person name="Zhang H."/>
            <person name="Dai N."/>
            <person name="Sheng W."/>
            <person name="Hou X."/>
            <person name="Wei L."/>
        </authorList>
    </citation>
    <scope>NUCLEOTIDE SEQUENCE</scope>
    <source>
        <strain evidence="14">K16</strain>
        <tissue evidence="14">Leaf</tissue>
    </source>
</reference>
<comment type="catalytic activity">
    <reaction evidence="10">
        <text>[(1-&gt;4)-alpha-D-galacturonosyl methyl ester](n) + n H2O = [(1-&gt;4)-alpha-D-galacturonosyl](n) + n methanol + n H(+)</text>
        <dbReference type="Rhea" id="RHEA:22380"/>
        <dbReference type="Rhea" id="RHEA-COMP:14570"/>
        <dbReference type="Rhea" id="RHEA-COMP:14573"/>
        <dbReference type="ChEBI" id="CHEBI:15377"/>
        <dbReference type="ChEBI" id="CHEBI:15378"/>
        <dbReference type="ChEBI" id="CHEBI:17790"/>
        <dbReference type="ChEBI" id="CHEBI:140522"/>
        <dbReference type="ChEBI" id="CHEBI:140523"/>
        <dbReference type="EC" id="3.1.1.11"/>
    </reaction>
</comment>
<keyword evidence="6" id="KW-0964">Secreted</keyword>
<dbReference type="Proteomes" id="UP001289374">
    <property type="component" value="Unassembled WGS sequence"/>
</dbReference>
<organism evidence="14 15">
    <name type="scientific">Sesamum angolense</name>
    <dbReference type="NCBI Taxonomy" id="2727404"/>
    <lineage>
        <taxon>Eukaryota</taxon>
        <taxon>Viridiplantae</taxon>
        <taxon>Streptophyta</taxon>
        <taxon>Embryophyta</taxon>
        <taxon>Tracheophyta</taxon>
        <taxon>Spermatophyta</taxon>
        <taxon>Magnoliopsida</taxon>
        <taxon>eudicotyledons</taxon>
        <taxon>Gunneridae</taxon>
        <taxon>Pentapetalae</taxon>
        <taxon>asterids</taxon>
        <taxon>lamiids</taxon>
        <taxon>Lamiales</taxon>
        <taxon>Pedaliaceae</taxon>
        <taxon>Sesamum</taxon>
    </lineage>
</organism>
<keyword evidence="15" id="KW-1185">Reference proteome</keyword>
<dbReference type="GO" id="GO:0045490">
    <property type="term" value="P:pectin catabolic process"/>
    <property type="evidence" value="ECO:0007669"/>
    <property type="project" value="TreeGrafter"/>
</dbReference>
<dbReference type="InterPro" id="IPR011050">
    <property type="entry name" value="Pectin_lyase_fold/virulence"/>
</dbReference>
<evidence type="ECO:0000313" key="14">
    <source>
        <dbReference type="EMBL" id="KAK4385215.1"/>
    </source>
</evidence>
<dbReference type="PANTHER" id="PTHR31321">
    <property type="entry name" value="ACYL-COA THIOESTER HYDROLASE YBHC-RELATED"/>
    <property type="match status" value="1"/>
</dbReference>
<dbReference type="SUPFAM" id="SSF51126">
    <property type="entry name" value="Pectin lyase-like"/>
    <property type="match status" value="2"/>
</dbReference>
<comment type="similarity">
    <text evidence="3">Belongs to the pectinesterase family.</text>
</comment>
<dbReference type="AlphaFoldDB" id="A0AAE1W1U3"/>
<evidence type="ECO:0000259" key="13">
    <source>
        <dbReference type="Pfam" id="PF01095"/>
    </source>
</evidence>
<proteinExistence type="inferred from homology"/>
<gene>
    <name evidence="14" type="ORF">Sango_2645500</name>
</gene>
<feature type="compositionally biased region" description="Low complexity" evidence="12">
    <location>
        <begin position="390"/>
        <end position="407"/>
    </location>
</feature>
<protein>
    <recommendedName>
        <fullName evidence="4">pectinesterase</fullName>
        <ecNumber evidence="4">3.1.1.11</ecNumber>
    </recommendedName>
</protein>
<evidence type="ECO:0000256" key="2">
    <source>
        <dbReference type="ARBA" id="ARBA00005184"/>
    </source>
</evidence>
<feature type="region of interest" description="Disordered" evidence="12">
    <location>
        <begin position="374"/>
        <end position="407"/>
    </location>
</feature>
<keyword evidence="8" id="KW-0378">Hydrolase</keyword>
<dbReference type="InterPro" id="IPR012334">
    <property type="entry name" value="Pectin_lyas_fold"/>
</dbReference>
<accession>A0AAE1W1U3</accession>
<keyword evidence="5" id="KW-0134">Cell wall</keyword>
<evidence type="ECO:0000256" key="3">
    <source>
        <dbReference type="ARBA" id="ARBA00008891"/>
    </source>
</evidence>
<evidence type="ECO:0000256" key="7">
    <source>
        <dbReference type="ARBA" id="ARBA00022729"/>
    </source>
</evidence>
<dbReference type="InterPro" id="IPR004242">
    <property type="entry name" value="Transposase_21"/>
</dbReference>
<keyword evidence="9" id="KW-0063">Aspartyl esterase</keyword>
<dbReference type="Pfam" id="PF01095">
    <property type="entry name" value="Pectinesterase"/>
    <property type="match status" value="1"/>
</dbReference>
<dbReference type="Gene3D" id="2.160.20.10">
    <property type="entry name" value="Single-stranded right-handed beta-helix, Pectin lyase-like"/>
    <property type="match status" value="2"/>
</dbReference>
<feature type="domain" description="Pectinesterase catalytic" evidence="13">
    <location>
        <begin position="548"/>
        <end position="834"/>
    </location>
</feature>
<sequence length="847" mass="92901">MKIAGDYASFYNCRFHGFQDTFAMTGANISSKIATLRAPSTSSLAVDNPSMWGSNGVNYSALEVEAQRGERVCFCTLQGDGAGGTAYLSSTVYFGEYHNEGPGSDPTKRATFAKQLSDAEVKPFLSLAYIEADQPLWDGCTQSQLSVVAELVNIKANGHISKRIYDRRSQWTNRILPSDHTLPGDYYNMKKLVKDLGLAVEKIHACTSLLEGETHTGRSPHMLSLEEGSMCHPFDAEAWKHFDRIFPNFEEEPRNIQLGLCTDGFAPYDQYGRTYSCWSIIITPYNLPPGMCMSSKYMFLMMVIHTYDHTTDRAFMMRAALMWIVNDLLAYGMVSGWSTTGFMGSRVLLRFPLDEDVGDRAVVVALLALRAEPANPAPTTPSSKFIGPSPAEGCTTTTSATTSPTGLETLHQPPGYPIETPAILVPEAEVGQTDVANRGDLVLASGVLGESRIPGTVGQERQPGNQPRSSSDRLPQRVVICWGAQAQAVNQIEVFKKVYKKKDDGQWSSPKAEEVAIPGSTATSAPWLPGKALLNPALVEAEKNVTVVQVRADGTGDFKTITDAIKSVPHNNKHRVIISIGPGNYTEKVKIDMYTHFITLYGDPKNMPVMVFDGTAKQFGTLESGTLTVESDYFSAVNLKFVNSAPRPDGKREGAQAVAMKIAGDYASFYNCRFHGFQDTLCDDRGKHFFKDCYVEGTIDFIFGSGQSLYVNSEIHVIPGDPMALITAHSRSKHNEANGYVFVHCRVTGAGGTAYLSRSWFPYGRVIYAYSQLSEAVHPQGWSNNAQAHTNSTVYFGEYHNEGPGSDPTKRATFAKQLSDAEVKPFLSLAYIEGGKWLLPPATPRLK</sequence>
<evidence type="ECO:0000313" key="15">
    <source>
        <dbReference type="Proteomes" id="UP001289374"/>
    </source>
</evidence>
<keyword evidence="7" id="KW-0732">Signal</keyword>
<dbReference type="Pfam" id="PF02992">
    <property type="entry name" value="Transposase_21"/>
    <property type="match status" value="1"/>
</dbReference>
<evidence type="ECO:0000256" key="5">
    <source>
        <dbReference type="ARBA" id="ARBA00022512"/>
    </source>
</evidence>
<dbReference type="InterPro" id="IPR033131">
    <property type="entry name" value="Pectinesterase_Asp_AS"/>
</dbReference>
<dbReference type="InterPro" id="IPR000070">
    <property type="entry name" value="Pectinesterase_cat"/>
</dbReference>
<feature type="active site" evidence="11">
    <location>
        <position position="700"/>
    </location>
</feature>
<reference evidence="14" key="2">
    <citation type="journal article" date="2024" name="Plant">
        <title>Genomic evolution and insights into agronomic trait innovations of Sesamum species.</title>
        <authorList>
            <person name="Miao H."/>
            <person name="Wang L."/>
            <person name="Qu L."/>
            <person name="Liu H."/>
            <person name="Sun Y."/>
            <person name="Le M."/>
            <person name="Wang Q."/>
            <person name="Wei S."/>
            <person name="Zheng Y."/>
            <person name="Lin W."/>
            <person name="Duan Y."/>
            <person name="Cao H."/>
            <person name="Xiong S."/>
            <person name="Wang X."/>
            <person name="Wei L."/>
            <person name="Li C."/>
            <person name="Ma Q."/>
            <person name="Ju M."/>
            <person name="Zhao R."/>
            <person name="Li G."/>
            <person name="Mu C."/>
            <person name="Tian Q."/>
            <person name="Mei H."/>
            <person name="Zhang T."/>
            <person name="Gao T."/>
            <person name="Zhang H."/>
        </authorList>
    </citation>
    <scope>NUCLEOTIDE SEQUENCE</scope>
    <source>
        <strain evidence="14">K16</strain>
    </source>
</reference>
<dbReference type="GO" id="GO:0042545">
    <property type="term" value="P:cell wall modification"/>
    <property type="evidence" value="ECO:0007669"/>
    <property type="project" value="InterPro"/>
</dbReference>
<evidence type="ECO:0000256" key="6">
    <source>
        <dbReference type="ARBA" id="ARBA00022525"/>
    </source>
</evidence>
<evidence type="ECO:0000256" key="10">
    <source>
        <dbReference type="ARBA" id="ARBA00047928"/>
    </source>
</evidence>
<dbReference type="PANTHER" id="PTHR31321:SF87">
    <property type="entry name" value="PECTINESTERASE 63-RELATED"/>
    <property type="match status" value="1"/>
</dbReference>
<evidence type="ECO:0000256" key="1">
    <source>
        <dbReference type="ARBA" id="ARBA00004191"/>
    </source>
</evidence>
<dbReference type="EC" id="3.1.1.11" evidence="4"/>
<comment type="pathway">
    <text evidence="2">Glycan metabolism; pectin degradation; 2-dehydro-3-deoxy-D-gluconate from pectin: step 1/5.</text>
</comment>
<dbReference type="PROSITE" id="PS00503">
    <property type="entry name" value="PECTINESTERASE_2"/>
    <property type="match status" value="1"/>
</dbReference>
<evidence type="ECO:0000256" key="9">
    <source>
        <dbReference type="ARBA" id="ARBA00023085"/>
    </source>
</evidence>